<dbReference type="STRING" id="37360.A0A0G4J249"/>
<accession>A0A0G4J249</accession>
<sequence>MARFAWSLMMALAAFCIVQRAVSVHCSLCGEAMERTLRCGGCKATPYCSVKCQRKDWPRHKPMCKTDGGPKRVCVVSKQAATQRPNTLGSARFDNATKGIVSLLASLIDNDNVLPHVESNPSFKDSFQAKVQALSHDFESVLQNCLGTEQPLHLIKYVRENKPALTERWLKVVLIPSFEEALPSQVVSSFPNWFDRVTEELRIIAEEVIDGALQSLEDRKHSGTSFNS</sequence>
<dbReference type="InterPro" id="IPR002893">
    <property type="entry name" value="Znf_MYND"/>
</dbReference>
<keyword evidence="3" id="KW-0862">Zinc</keyword>
<protein>
    <recommendedName>
        <fullName evidence="6">MYND-type domain-containing protein</fullName>
    </recommendedName>
</protein>
<keyword evidence="8" id="KW-0496">Mitochondrion</keyword>
<evidence type="ECO:0000313" key="10">
    <source>
        <dbReference type="Proteomes" id="UP000290189"/>
    </source>
</evidence>
<dbReference type="Pfam" id="PF01753">
    <property type="entry name" value="zf-MYND"/>
    <property type="match status" value="1"/>
</dbReference>
<dbReference type="AlphaFoldDB" id="A0A0G4J249"/>
<dbReference type="SUPFAM" id="SSF144232">
    <property type="entry name" value="HIT/MYND zinc finger-like"/>
    <property type="match status" value="1"/>
</dbReference>
<organism evidence="7 9">
    <name type="scientific">Plasmodiophora brassicae</name>
    <name type="common">Clubroot disease agent</name>
    <dbReference type="NCBI Taxonomy" id="37360"/>
    <lineage>
        <taxon>Eukaryota</taxon>
        <taxon>Sar</taxon>
        <taxon>Rhizaria</taxon>
        <taxon>Endomyxa</taxon>
        <taxon>Phytomyxea</taxon>
        <taxon>Plasmodiophorida</taxon>
        <taxon>Plasmodiophoridae</taxon>
        <taxon>Plasmodiophora</taxon>
    </lineage>
</organism>
<evidence type="ECO:0000256" key="5">
    <source>
        <dbReference type="SAM" id="SignalP"/>
    </source>
</evidence>
<dbReference type="OrthoDB" id="432970at2759"/>
<keyword evidence="9" id="KW-1185">Reference proteome</keyword>
<keyword evidence="2 4" id="KW-0863">Zinc-finger</keyword>
<dbReference type="EMBL" id="OVEO01000017">
    <property type="protein sequence ID" value="SPR01403.1"/>
    <property type="molecule type" value="Genomic_DNA"/>
</dbReference>
<feature type="domain" description="MYND-type" evidence="6">
    <location>
        <begin position="26"/>
        <end position="64"/>
    </location>
</feature>
<dbReference type="Gene3D" id="6.10.140.2220">
    <property type="match status" value="1"/>
</dbReference>
<proteinExistence type="predicted"/>
<evidence type="ECO:0000313" key="9">
    <source>
        <dbReference type="Proteomes" id="UP000039324"/>
    </source>
</evidence>
<dbReference type="PROSITE" id="PS50865">
    <property type="entry name" value="ZF_MYND_2"/>
    <property type="match status" value="1"/>
</dbReference>
<reference evidence="8 10" key="2">
    <citation type="submission" date="2018-03" db="EMBL/GenBank/DDBJ databases">
        <authorList>
            <person name="Fogelqvist J."/>
        </authorList>
    </citation>
    <scope>NUCLEOTIDE SEQUENCE [LARGE SCALE GENOMIC DNA]</scope>
</reference>
<feature type="signal peptide" evidence="5">
    <location>
        <begin position="1"/>
        <end position="23"/>
    </location>
</feature>
<geneLocation type="mitochondrion" evidence="8"/>
<name>A0A0G4J249_PLABS</name>
<keyword evidence="1" id="KW-0479">Metal-binding</keyword>
<dbReference type="Proteomes" id="UP000039324">
    <property type="component" value="Unassembled WGS sequence"/>
</dbReference>
<gene>
    <name evidence="7" type="ORF">PBRA_001987</name>
    <name evidence="8" type="ORF">PLBR_LOCUS8618</name>
</gene>
<reference evidence="7 9" key="1">
    <citation type="submission" date="2015-02" db="EMBL/GenBank/DDBJ databases">
        <authorList>
            <person name="Chooi Y.-H."/>
        </authorList>
    </citation>
    <scope>NUCLEOTIDE SEQUENCE [LARGE SCALE GENOMIC DNA]</scope>
    <source>
        <strain evidence="7">E3</strain>
    </source>
</reference>
<dbReference type="Proteomes" id="UP000290189">
    <property type="component" value="Unassembled WGS sequence"/>
</dbReference>
<evidence type="ECO:0000259" key="6">
    <source>
        <dbReference type="PROSITE" id="PS50865"/>
    </source>
</evidence>
<evidence type="ECO:0000313" key="8">
    <source>
        <dbReference type="EMBL" id="SPR01403.1"/>
    </source>
</evidence>
<feature type="chain" id="PRO_5033223424" description="MYND-type domain-containing protein" evidence="5">
    <location>
        <begin position="24"/>
        <end position="228"/>
    </location>
</feature>
<evidence type="ECO:0000256" key="4">
    <source>
        <dbReference type="PROSITE-ProRule" id="PRU00134"/>
    </source>
</evidence>
<evidence type="ECO:0000313" key="7">
    <source>
        <dbReference type="EMBL" id="CEP01381.1"/>
    </source>
</evidence>
<dbReference type="EMBL" id="CDSF01000112">
    <property type="protein sequence ID" value="CEP01381.1"/>
    <property type="molecule type" value="Genomic_DNA"/>
</dbReference>
<evidence type="ECO:0000256" key="3">
    <source>
        <dbReference type="ARBA" id="ARBA00022833"/>
    </source>
</evidence>
<keyword evidence="5" id="KW-0732">Signal</keyword>
<evidence type="ECO:0000256" key="1">
    <source>
        <dbReference type="ARBA" id="ARBA00022723"/>
    </source>
</evidence>
<dbReference type="GO" id="GO:0008270">
    <property type="term" value="F:zinc ion binding"/>
    <property type="evidence" value="ECO:0007669"/>
    <property type="project" value="UniProtKB-KW"/>
</dbReference>
<evidence type="ECO:0000256" key="2">
    <source>
        <dbReference type="ARBA" id="ARBA00022771"/>
    </source>
</evidence>